<evidence type="ECO:0000256" key="1">
    <source>
        <dbReference type="SAM" id="Phobius"/>
    </source>
</evidence>
<sequence>MDAVSSVTKEMFRRYFIAALVSIGIPLDQANLFCCMNQRKRLMDFGICTVISIKLDEFMEARVPDYKGCMPKDDWEAIINYNFSDD</sequence>
<dbReference type="GeneID" id="75690707"/>
<dbReference type="Proteomes" id="UP000827432">
    <property type="component" value="Segment"/>
</dbReference>
<keyword evidence="1" id="KW-0472">Membrane</keyword>
<dbReference type="EMBL" id="MZ130489">
    <property type="protein sequence ID" value="QWM90405.1"/>
    <property type="molecule type" value="Genomic_DNA"/>
</dbReference>
<dbReference type="KEGG" id="vg:75690707"/>
<name>A0AAE7RX92_9CAUD</name>
<keyword evidence="3" id="KW-1185">Reference proteome</keyword>
<protein>
    <submittedName>
        <fullName evidence="2">Uncharacterized protein</fullName>
    </submittedName>
</protein>
<reference evidence="2 3" key="1">
    <citation type="submission" date="2021-04" db="EMBL/GenBank/DDBJ databases">
        <authorList>
            <person name="Shkoporov A.N."/>
            <person name="Stockdale S.R."/>
            <person name="Guerin E."/>
            <person name="Ross R.P."/>
            <person name="Hill C."/>
        </authorList>
    </citation>
    <scope>NUCLEOTIDE SEQUENCE [LARGE SCALE GENOMIC DNA]</scope>
    <source>
        <strain evidence="3">cr2_1</strain>
    </source>
</reference>
<proteinExistence type="predicted"/>
<evidence type="ECO:0000313" key="2">
    <source>
        <dbReference type="EMBL" id="QWM90405.1"/>
    </source>
</evidence>
<accession>A0AAE7RX92</accession>
<feature type="transmembrane region" description="Helical" evidence="1">
    <location>
        <begin position="15"/>
        <end position="34"/>
    </location>
</feature>
<evidence type="ECO:0000313" key="3">
    <source>
        <dbReference type="Proteomes" id="UP000827432"/>
    </source>
</evidence>
<keyword evidence="1" id="KW-0812">Transmembrane</keyword>
<keyword evidence="1" id="KW-1133">Transmembrane helix</keyword>
<dbReference type="RefSeq" id="YP_010359977.1">
    <property type="nucleotide sequence ID" value="NC_062779.1"/>
</dbReference>
<gene>
    <name evidence="2" type="primary">gp_26542</name>
</gene>
<organism evidence="2 3">
    <name type="scientific">uncultured phage cr2_1</name>
    <dbReference type="NCBI Taxonomy" id="2986394"/>
    <lineage>
        <taxon>Viruses</taxon>
        <taxon>Duplodnaviria</taxon>
        <taxon>Heunggongvirae</taxon>
        <taxon>Uroviricota</taxon>
        <taxon>Caudoviricetes</taxon>
        <taxon>Crassvirales</taxon>
        <taxon>Crevaviridae</taxon>
        <taxon>Coarsevirinae</taxon>
        <taxon>Junduvirus</taxon>
        <taxon>Junduvirus communis</taxon>
    </lineage>
</organism>